<evidence type="ECO:0000313" key="2">
    <source>
        <dbReference type="Proteomes" id="UP000789525"/>
    </source>
</evidence>
<reference evidence="1" key="1">
    <citation type="submission" date="2021-06" db="EMBL/GenBank/DDBJ databases">
        <authorList>
            <person name="Kallberg Y."/>
            <person name="Tangrot J."/>
            <person name="Rosling A."/>
        </authorList>
    </citation>
    <scope>NUCLEOTIDE SEQUENCE</scope>
    <source>
        <strain evidence="1">CL356</strain>
    </source>
</reference>
<comment type="caution">
    <text evidence="1">The sequence shown here is derived from an EMBL/GenBank/DDBJ whole genome shotgun (WGS) entry which is preliminary data.</text>
</comment>
<protein>
    <submittedName>
        <fullName evidence="1">2401_t:CDS:1</fullName>
    </submittedName>
</protein>
<dbReference type="EMBL" id="CAJVPT010002672">
    <property type="protein sequence ID" value="CAG8485095.1"/>
    <property type="molecule type" value="Genomic_DNA"/>
</dbReference>
<sequence>MSPNEAVKKALKGEKIIAKPAVKHKRPIGFDEPRLSYKDFVRYLLKSGELEFGNRRITDMNWSPKVYRIKESLIQKNQPVLYWLMGENGDSPERSFVREQLMIVKEVEYPPKWILKQN</sequence>
<keyword evidence="2" id="KW-1185">Reference proteome</keyword>
<organism evidence="1 2">
    <name type="scientific">Acaulospora colombiana</name>
    <dbReference type="NCBI Taxonomy" id="27376"/>
    <lineage>
        <taxon>Eukaryota</taxon>
        <taxon>Fungi</taxon>
        <taxon>Fungi incertae sedis</taxon>
        <taxon>Mucoromycota</taxon>
        <taxon>Glomeromycotina</taxon>
        <taxon>Glomeromycetes</taxon>
        <taxon>Diversisporales</taxon>
        <taxon>Acaulosporaceae</taxon>
        <taxon>Acaulospora</taxon>
    </lineage>
</organism>
<accession>A0ACA9KP83</accession>
<proteinExistence type="predicted"/>
<dbReference type="Proteomes" id="UP000789525">
    <property type="component" value="Unassembled WGS sequence"/>
</dbReference>
<evidence type="ECO:0000313" key="1">
    <source>
        <dbReference type="EMBL" id="CAG8485095.1"/>
    </source>
</evidence>
<name>A0ACA9KP83_9GLOM</name>
<gene>
    <name evidence="1" type="ORF">ACOLOM_LOCUS2146</name>
</gene>